<organism evidence="7 8">
    <name type="scientific">Entomospira entomophila</name>
    <dbReference type="NCBI Taxonomy" id="2719988"/>
    <lineage>
        <taxon>Bacteria</taxon>
        <taxon>Pseudomonadati</taxon>
        <taxon>Spirochaetota</taxon>
        <taxon>Spirochaetia</taxon>
        <taxon>Spirochaetales</taxon>
        <taxon>Spirochaetaceae</taxon>
        <taxon>Entomospira</taxon>
    </lineage>
</organism>
<dbReference type="InterPro" id="IPR002379">
    <property type="entry name" value="ATPase_proteolipid_c-like_dom"/>
</dbReference>
<dbReference type="AlphaFoldDB" id="A0A968G8J3"/>
<reference evidence="7 8" key="1">
    <citation type="submission" date="2020-03" db="EMBL/GenBank/DDBJ databases">
        <title>Spirochaetal bacteria isolated from arthropods constitute a novel genus Entomospira genus novum within the order Spirochaetales.</title>
        <authorList>
            <person name="Grana-Miraglia L."/>
            <person name="Sikutova S."/>
            <person name="Fingerle V."/>
            <person name="Sing A."/>
            <person name="Castillo-Ramirez S."/>
            <person name="Margos G."/>
            <person name="Rudolf I."/>
        </authorList>
    </citation>
    <scope>NUCLEOTIDE SEQUENCE [LARGE SCALE GENOMIC DNA]</scope>
    <source>
        <strain evidence="7 8">BR193</strain>
    </source>
</reference>
<dbReference type="EMBL" id="JAATLJ010000001">
    <property type="protein sequence ID" value="NIZ39951.1"/>
    <property type="molecule type" value="Genomic_DNA"/>
</dbReference>
<comment type="caution">
    <text evidence="7">The sequence shown here is derived from an EMBL/GenBank/DDBJ whole genome shotgun (WGS) entry which is preliminary data.</text>
</comment>
<dbReference type="Gene3D" id="1.20.120.610">
    <property type="entry name" value="lithium bound rotor ring of v- atpase"/>
    <property type="match status" value="1"/>
</dbReference>
<proteinExistence type="predicted"/>
<keyword evidence="4 5" id="KW-0472">Membrane</keyword>
<evidence type="ECO:0000256" key="3">
    <source>
        <dbReference type="ARBA" id="ARBA00022989"/>
    </source>
</evidence>
<name>A0A968G8J3_9SPIO</name>
<dbReference type="NCBIfam" id="NF005174">
    <property type="entry name" value="PRK06649.1"/>
    <property type="match status" value="1"/>
</dbReference>
<dbReference type="GO" id="GO:0015078">
    <property type="term" value="F:proton transmembrane transporter activity"/>
    <property type="evidence" value="ECO:0007669"/>
    <property type="project" value="InterPro"/>
</dbReference>
<dbReference type="RefSeq" id="WP_167699560.1">
    <property type="nucleotide sequence ID" value="NZ_CP118174.1"/>
</dbReference>
<comment type="subcellular location">
    <subcellularLocation>
        <location evidence="1">Membrane</location>
        <topology evidence="1">Multi-pass membrane protein</topology>
    </subcellularLocation>
</comment>
<accession>A0A968G8J3</accession>
<feature type="transmembrane region" description="Helical" evidence="5">
    <location>
        <begin position="12"/>
        <end position="35"/>
    </location>
</feature>
<dbReference type="InterPro" id="IPR035921">
    <property type="entry name" value="F/V-ATP_Csub_sf"/>
</dbReference>
<keyword evidence="2 5" id="KW-0812">Transmembrane</keyword>
<evidence type="ECO:0000256" key="5">
    <source>
        <dbReference type="SAM" id="Phobius"/>
    </source>
</evidence>
<evidence type="ECO:0000313" key="8">
    <source>
        <dbReference type="Proteomes" id="UP000711995"/>
    </source>
</evidence>
<evidence type="ECO:0000259" key="6">
    <source>
        <dbReference type="Pfam" id="PF00137"/>
    </source>
</evidence>
<keyword evidence="3 5" id="KW-1133">Transmembrane helix</keyword>
<feature type="transmembrane region" description="Helical" evidence="5">
    <location>
        <begin position="117"/>
        <end position="139"/>
    </location>
</feature>
<dbReference type="Pfam" id="PF00137">
    <property type="entry name" value="ATP-synt_C"/>
    <property type="match status" value="1"/>
</dbReference>
<dbReference type="Proteomes" id="UP000711995">
    <property type="component" value="Unassembled WGS sequence"/>
</dbReference>
<protein>
    <submittedName>
        <fullName evidence="7">V-type ATP synthase subunit K</fullName>
    </submittedName>
</protein>
<keyword evidence="8" id="KW-1185">Reference proteome</keyword>
<evidence type="ECO:0000313" key="7">
    <source>
        <dbReference type="EMBL" id="NIZ39951.1"/>
    </source>
</evidence>
<evidence type="ECO:0000256" key="2">
    <source>
        <dbReference type="ARBA" id="ARBA00022692"/>
    </source>
</evidence>
<dbReference type="GO" id="GO:0033177">
    <property type="term" value="C:proton-transporting two-sector ATPase complex, proton-transporting domain"/>
    <property type="evidence" value="ECO:0007669"/>
    <property type="project" value="InterPro"/>
</dbReference>
<feature type="transmembrane region" description="Helical" evidence="5">
    <location>
        <begin position="76"/>
        <end position="96"/>
    </location>
</feature>
<evidence type="ECO:0000256" key="4">
    <source>
        <dbReference type="ARBA" id="ARBA00023136"/>
    </source>
</evidence>
<sequence length="140" mass="14262">MNELMPVGFYLAFAIPSLGSAIGCGIAAQAAIGAWKKAFLSGKGANMLLLALVGAPMTQVFYGFILMGAIRSFDPALGMIIGLIGGITIASTAVLQGRASAYACDSLGETGKGFGQYLIALGIIETIAIFVMVFSFGIAG</sequence>
<feature type="transmembrane region" description="Helical" evidence="5">
    <location>
        <begin position="47"/>
        <end position="70"/>
    </location>
</feature>
<feature type="domain" description="V-ATPase proteolipid subunit C-like" evidence="6">
    <location>
        <begin position="81"/>
        <end position="136"/>
    </location>
</feature>
<evidence type="ECO:0000256" key="1">
    <source>
        <dbReference type="ARBA" id="ARBA00004141"/>
    </source>
</evidence>
<gene>
    <name evidence="7" type="ORF">HCT14_00235</name>
</gene>